<dbReference type="EMBL" id="CAJJDM010000036">
    <property type="protein sequence ID" value="CAD8064997.1"/>
    <property type="molecule type" value="Genomic_DNA"/>
</dbReference>
<evidence type="ECO:0000313" key="2">
    <source>
        <dbReference type="Proteomes" id="UP000688137"/>
    </source>
</evidence>
<gene>
    <name evidence="1" type="ORF">PPRIM_AZ9-3.1.T0370030</name>
</gene>
<reference evidence="1" key="1">
    <citation type="submission" date="2021-01" db="EMBL/GenBank/DDBJ databases">
        <authorList>
            <consortium name="Genoscope - CEA"/>
            <person name="William W."/>
        </authorList>
    </citation>
    <scope>NUCLEOTIDE SEQUENCE</scope>
</reference>
<comment type="caution">
    <text evidence="1">The sequence shown here is derived from an EMBL/GenBank/DDBJ whole genome shotgun (WGS) entry which is preliminary data.</text>
</comment>
<protein>
    <submittedName>
        <fullName evidence="1">Uncharacterized protein</fullName>
    </submittedName>
</protein>
<dbReference type="Proteomes" id="UP000688137">
    <property type="component" value="Unassembled WGS sequence"/>
</dbReference>
<organism evidence="1 2">
    <name type="scientific">Paramecium primaurelia</name>
    <dbReference type="NCBI Taxonomy" id="5886"/>
    <lineage>
        <taxon>Eukaryota</taxon>
        <taxon>Sar</taxon>
        <taxon>Alveolata</taxon>
        <taxon>Ciliophora</taxon>
        <taxon>Intramacronucleata</taxon>
        <taxon>Oligohymenophorea</taxon>
        <taxon>Peniculida</taxon>
        <taxon>Parameciidae</taxon>
        <taxon>Paramecium</taxon>
    </lineage>
</organism>
<evidence type="ECO:0000313" key="1">
    <source>
        <dbReference type="EMBL" id="CAD8064997.1"/>
    </source>
</evidence>
<keyword evidence="2" id="KW-1185">Reference proteome</keyword>
<name>A0A8S1LBP9_PARPR</name>
<accession>A0A8S1LBP9</accession>
<dbReference type="OMA" id="YELNAYE"/>
<sequence>MKFSIYCCSPNVKGSRTQQKNDESTMVSIRSISQISLPSISKKKKPWVFQDDYDFLKDEKRMFKLLDDDNSPYINRRQQAVKLIQQIDYSDPADIEERFSFILKYLKQTRIGNLYNIGVFAFAFVLQINNLFQKAIQVWQKFLVFCNGNRSFKYKMIAYKFLAELYLLEGDLKRSLNYSKKFLKYALCFKEYEYELNAYELIGKIYYYKQESQLAKAFHEKFMEGEQLSNTDQIRIQAKKLFDFKIKQQQSLGKIDTDSEEEFELNKLVEPKELIFNPIKVKDVLIKNKHLWGHVKRDSEPLGPINRSILDRKLFQREYYTQLSHNNSLQKFVNNNGIQLTTTKKNFIVIDKLIFDIQQF</sequence>
<dbReference type="AlphaFoldDB" id="A0A8S1LBP9"/>
<proteinExistence type="predicted"/>